<evidence type="ECO:0000256" key="3">
    <source>
        <dbReference type="SAM" id="MobiDB-lite"/>
    </source>
</evidence>
<dbReference type="SUPFAM" id="SSF56112">
    <property type="entry name" value="Protein kinase-like (PK-like)"/>
    <property type="match status" value="1"/>
</dbReference>
<evidence type="ECO:0000256" key="4">
    <source>
        <dbReference type="SAM" id="Phobius"/>
    </source>
</evidence>
<dbReference type="InterPro" id="IPR011009">
    <property type="entry name" value="Kinase-like_dom_sf"/>
</dbReference>
<evidence type="ECO:0000256" key="1">
    <source>
        <dbReference type="ARBA" id="ARBA00022741"/>
    </source>
</evidence>
<gene>
    <name evidence="6" type="ORF">WJX75_002519</name>
</gene>
<protein>
    <recommendedName>
        <fullName evidence="5">Protein kinase domain-containing protein</fullName>
    </recommendedName>
</protein>
<dbReference type="Proteomes" id="UP001491310">
    <property type="component" value="Unassembled WGS sequence"/>
</dbReference>
<keyword evidence="1" id="KW-0547">Nucleotide-binding</keyword>
<accession>A0ABR2YQV9</accession>
<evidence type="ECO:0000259" key="5">
    <source>
        <dbReference type="PROSITE" id="PS50011"/>
    </source>
</evidence>
<keyword evidence="4" id="KW-1133">Transmembrane helix</keyword>
<dbReference type="PANTHER" id="PTHR24056">
    <property type="entry name" value="CELL DIVISION PROTEIN KINASE"/>
    <property type="match status" value="1"/>
</dbReference>
<dbReference type="SMART" id="SM00220">
    <property type="entry name" value="S_TKc"/>
    <property type="match status" value="1"/>
</dbReference>
<name>A0ABR2YQV9_9CHLO</name>
<organism evidence="6 7">
    <name type="scientific">Coccomyxa subellipsoidea</name>
    <dbReference type="NCBI Taxonomy" id="248742"/>
    <lineage>
        <taxon>Eukaryota</taxon>
        <taxon>Viridiplantae</taxon>
        <taxon>Chlorophyta</taxon>
        <taxon>core chlorophytes</taxon>
        <taxon>Trebouxiophyceae</taxon>
        <taxon>Trebouxiophyceae incertae sedis</taxon>
        <taxon>Coccomyxaceae</taxon>
        <taxon>Coccomyxa</taxon>
    </lineage>
</organism>
<sequence length="724" mass="76249">MPVAKLKRSAVYQLQACVFAITLLSNHVGAQGPGDPPRPPGGFPGGGPDGNAAIVQYLPQGVVAGPSVWPFDARTQDALVSALASVMTVVPRSAISVVAVAQDTSQAGRKLQQTTPATDARVTAQAADAATASTARSQLQDGVSNGKLADALRQNSVQIDSVNLLSADLTAPEAASSNSSGLNIAAIAGGVVGAVGVIAIIVVISLLCMRHRKGKSMGVVKHTAVQPEPEFKAKPFYEAYSKGPEPDRGTSTADIEADAASGGVRPTPQAVEHALTRSVGVSGSFAAAHSRTNSNVSERVQSTIDKLQSHMEELKQMAPALPEAEEVEPSAPLHLTPSESMHPLGRIAAANSQLSAFTSSLDLASARPTVQALLARQAAKRRKLAAPGATGSKVMQLNGVMQYLTENSRFAGKYVLESACFDGDSCIAATGKQISSGCPVTLKFLVDDEQFVHLKKFHQQARDTSFIPGVLDMFDVDEVALGNGVHNPACIVTERGAYSLATYMSRMEKNPSASRQKSTLTQLLDCVAYLHGRSMVHRDVQPRNLVWSDGVSRWRLTGCESWARKGSDAPLSYSLRYAAPEVVMADCMGVAMRLRMADAARAAKPTGDAAEPAITAGYAGVASVAEGPTHHVVQAATDMWAVGACAWELLTGRPLFGDNFSDDDVIMALLGVKPLPFEADPSLWVLFHDPQAAALLQGLLIRKPEQRLTASKAQHIVAMLSDSC</sequence>
<feature type="region of interest" description="Disordered" evidence="3">
    <location>
        <begin position="30"/>
        <end position="50"/>
    </location>
</feature>
<keyword evidence="4" id="KW-0472">Membrane</keyword>
<proteinExistence type="predicted"/>
<keyword evidence="4" id="KW-0812">Transmembrane</keyword>
<evidence type="ECO:0000256" key="2">
    <source>
        <dbReference type="ARBA" id="ARBA00022840"/>
    </source>
</evidence>
<comment type="caution">
    <text evidence="6">The sequence shown here is derived from an EMBL/GenBank/DDBJ whole genome shotgun (WGS) entry which is preliminary data.</text>
</comment>
<dbReference type="PROSITE" id="PS50011">
    <property type="entry name" value="PROTEIN_KINASE_DOM"/>
    <property type="match status" value="1"/>
</dbReference>
<feature type="transmembrane region" description="Helical" evidence="4">
    <location>
        <begin position="184"/>
        <end position="208"/>
    </location>
</feature>
<keyword evidence="2" id="KW-0067">ATP-binding</keyword>
<dbReference type="EMBL" id="JALJOT010000006">
    <property type="protein sequence ID" value="KAK9909455.1"/>
    <property type="molecule type" value="Genomic_DNA"/>
</dbReference>
<dbReference type="Gene3D" id="1.10.510.10">
    <property type="entry name" value="Transferase(Phosphotransferase) domain 1"/>
    <property type="match status" value="1"/>
</dbReference>
<dbReference type="InterPro" id="IPR050108">
    <property type="entry name" value="CDK"/>
</dbReference>
<evidence type="ECO:0000313" key="7">
    <source>
        <dbReference type="Proteomes" id="UP001491310"/>
    </source>
</evidence>
<evidence type="ECO:0000313" key="6">
    <source>
        <dbReference type="EMBL" id="KAK9909455.1"/>
    </source>
</evidence>
<feature type="domain" description="Protein kinase" evidence="5">
    <location>
        <begin position="379"/>
        <end position="718"/>
    </location>
</feature>
<keyword evidence="7" id="KW-1185">Reference proteome</keyword>
<dbReference type="InterPro" id="IPR001245">
    <property type="entry name" value="Ser-Thr/Tyr_kinase_cat_dom"/>
</dbReference>
<dbReference type="InterPro" id="IPR000719">
    <property type="entry name" value="Prot_kinase_dom"/>
</dbReference>
<dbReference type="Pfam" id="PF07714">
    <property type="entry name" value="PK_Tyr_Ser-Thr"/>
    <property type="match status" value="1"/>
</dbReference>
<reference evidence="6 7" key="1">
    <citation type="journal article" date="2024" name="Nat. Commun.">
        <title>Phylogenomics reveals the evolutionary origins of lichenization in chlorophyte algae.</title>
        <authorList>
            <person name="Puginier C."/>
            <person name="Libourel C."/>
            <person name="Otte J."/>
            <person name="Skaloud P."/>
            <person name="Haon M."/>
            <person name="Grisel S."/>
            <person name="Petersen M."/>
            <person name="Berrin J.G."/>
            <person name="Delaux P.M."/>
            <person name="Dal Grande F."/>
            <person name="Keller J."/>
        </authorList>
    </citation>
    <scope>NUCLEOTIDE SEQUENCE [LARGE SCALE GENOMIC DNA]</scope>
    <source>
        <strain evidence="6 7">SAG 216-7</strain>
    </source>
</reference>